<dbReference type="EMBL" id="SJJZ01000002">
    <property type="protein sequence ID" value="TCC08442.1"/>
    <property type="molecule type" value="Genomic_DNA"/>
</dbReference>
<proteinExistence type="predicted"/>
<organism evidence="3 4">
    <name type="scientific">Kribbella soli</name>
    <dbReference type="NCBI Taxonomy" id="1124743"/>
    <lineage>
        <taxon>Bacteria</taxon>
        <taxon>Bacillati</taxon>
        <taxon>Actinomycetota</taxon>
        <taxon>Actinomycetes</taxon>
        <taxon>Propionibacteriales</taxon>
        <taxon>Kribbellaceae</taxon>
        <taxon>Kribbella</taxon>
    </lineage>
</organism>
<evidence type="ECO:0000313" key="4">
    <source>
        <dbReference type="Proteomes" id="UP000292346"/>
    </source>
</evidence>
<gene>
    <name evidence="3" type="ORF">E0H45_21425</name>
</gene>
<sequence length="256" mass="26251">MTYQQRAVSRRWVRTVAGLSLIAAMLSAGQAVRGAAPAAAAGPGSLTLHVASARSVNSGPGFVHENDPVPHYKWLINVDDTGDPGTRANQLTDRCLPATATGGSSDPDYADTCPWPSTRPTSGFAPIVAQGTEAELNDGTALSNLPPGKYLISVTADGSAVDVEATGQLPLRIVAVRNHPGPATVTGTWVVPSSLPPRAVLVSNRPLTPWTNAGATAVAVLSLAVATVLGARSRRRTADLGLPSEPQDLAGAGTRS</sequence>
<keyword evidence="1" id="KW-0812">Transmembrane</keyword>
<evidence type="ECO:0000313" key="3">
    <source>
        <dbReference type="EMBL" id="TCC08442.1"/>
    </source>
</evidence>
<dbReference type="OrthoDB" id="3771655at2"/>
<comment type="caution">
    <text evidence="3">The sequence shown here is derived from an EMBL/GenBank/DDBJ whole genome shotgun (WGS) entry which is preliminary data.</text>
</comment>
<feature type="transmembrane region" description="Helical" evidence="1">
    <location>
        <begin position="210"/>
        <end position="231"/>
    </location>
</feature>
<keyword evidence="1" id="KW-1133">Transmembrane helix</keyword>
<dbReference type="Proteomes" id="UP000292346">
    <property type="component" value="Unassembled WGS sequence"/>
</dbReference>
<protein>
    <submittedName>
        <fullName evidence="3">Uncharacterized protein</fullName>
    </submittedName>
</protein>
<dbReference type="AlphaFoldDB" id="A0A4R0HHK8"/>
<evidence type="ECO:0000256" key="1">
    <source>
        <dbReference type="SAM" id="Phobius"/>
    </source>
</evidence>
<evidence type="ECO:0000256" key="2">
    <source>
        <dbReference type="SAM" id="SignalP"/>
    </source>
</evidence>
<feature type="chain" id="PRO_5038489060" evidence="2">
    <location>
        <begin position="31"/>
        <end position="256"/>
    </location>
</feature>
<feature type="signal peptide" evidence="2">
    <location>
        <begin position="1"/>
        <end position="30"/>
    </location>
</feature>
<keyword evidence="2" id="KW-0732">Signal</keyword>
<dbReference type="RefSeq" id="WP_131339877.1">
    <property type="nucleotide sequence ID" value="NZ_SJJZ01000002.1"/>
</dbReference>
<name>A0A4R0HHK8_9ACTN</name>
<reference evidence="3 4" key="1">
    <citation type="submission" date="2019-02" db="EMBL/GenBank/DDBJ databases">
        <title>Kribbella capetownensis sp. nov. and Kribbella speibonae sp. nov., isolated from soil.</title>
        <authorList>
            <person name="Curtis S.M."/>
            <person name="Norton I."/>
            <person name="Everest G.J."/>
            <person name="Meyers P.R."/>
        </authorList>
    </citation>
    <scope>NUCLEOTIDE SEQUENCE [LARGE SCALE GENOMIC DNA]</scope>
    <source>
        <strain evidence="3 4">KCTC 29219</strain>
    </source>
</reference>
<keyword evidence="1" id="KW-0472">Membrane</keyword>
<keyword evidence="4" id="KW-1185">Reference proteome</keyword>
<accession>A0A4R0HHK8</accession>